<dbReference type="GO" id="GO:0005245">
    <property type="term" value="F:voltage-gated calcium channel activity"/>
    <property type="evidence" value="ECO:0007669"/>
    <property type="project" value="TreeGrafter"/>
</dbReference>
<evidence type="ECO:0000313" key="3">
    <source>
        <dbReference type="EMBL" id="PVD38736.1"/>
    </source>
</evidence>
<keyword evidence="2" id="KW-0472">Membrane</keyword>
<comment type="caution">
    <text evidence="3">The sequence shown here is derived from an EMBL/GenBank/DDBJ whole genome shotgun (WGS) entry which is preliminary data.</text>
</comment>
<dbReference type="GO" id="GO:0019226">
    <property type="term" value="P:transmission of nerve impulse"/>
    <property type="evidence" value="ECO:0007669"/>
    <property type="project" value="TreeGrafter"/>
</dbReference>
<evidence type="ECO:0000313" key="4">
    <source>
        <dbReference type="Proteomes" id="UP000245119"/>
    </source>
</evidence>
<dbReference type="GO" id="GO:0098839">
    <property type="term" value="C:postsynaptic density membrane"/>
    <property type="evidence" value="ECO:0007669"/>
    <property type="project" value="TreeGrafter"/>
</dbReference>
<dbReference type="STRING" id="400727.A0A2T7PZ79"/>
<dbReference type="PANTHER" id="PTHR12107:SF0">
    <property type="entry name" value="STARGAZIN (MAMMALIAN CALCIUM CHANNEL) HOMOLOG"/>
    <property type="match status" value="1"/>
</dbReference>
<dbReference type="GO" id="GO:0098970">
    <property type="term" value="P:postsynaptic neurotransmitter receptor diffusion trapping"/>
    <property type="evidence" value="ECO:0007669"/>
    <property type="project" value="TreeGrafter"/>
</dbReference>
<dbReference type="Proteomes" id="UP000245119">
    <property type="component" value="Linkage Group LG1"/>
</dbReference>
<accession>A0A2T7PZ79</accession>
<name>A0A2T7PZ79_POMCA</name>
<keyword evidence="2" id="KW-0812">Transmembrane</keyword>
<dbReference type="GO" id="GO:0016247">
    <property type="term" value="F:channel regulator activity"/>
    <property type="evidence" value="ECO:0007669"/>
    <property type="project" value="TreeGrafter"/>
</dbReference>
<dbReference type="InterPro" id="IPR051072">
    <property type="entry name" value="CACNG_subunit"/>
</dbReference>
<dbReference type="PANTHER" id="PTHR12107">
    <property type="entry name" value="VOLTAGE-DEPENDENT CALCIUM CHANNEL GAMMA SUBUNIT"/>
    <property type="match status" value="1"/>
</dbReference>
<evidence type="ECO:0000256" key="2">
    <source>
        <dbReference type="SAM" id="Phobius"/>
    </source>
</evidence>
<dbReference type="GO" id="GO:0032281">
    <property type="term" value="C:AMPA glutamate receptor complex"/>
    <property type="evidence" value="ECO:0007669"/>
    <property type="project" value="TreeGrafter"/>
</dbReference>
<gene>
    <name evidence="3" type="ORF">C0Q70_01358</name>
</gene>
<sequence length="168" mass="18644">MERETSRQADRRRKAMSPRTGGALPADANTRYPHCVTEGKEQGKSWETGGSSRCRVAEGQVNQQVYRLISHLDISPPTCTYIIYFTADDDREGLGPTEAILRQYLLYVCLTGLTLIAVNIRRATVFPLVSLLILLIAGIMCFLGHCHISRKILTFVSGILFVLAGEQS</sequence>
<evidence type="ECO:0000256" key="1">
    <source>
        <dbReference type="SAM" id="MobiDB-lite"/>
    </source>
</evidence>
<reference evidence="3 4" key="1">
    <citation type="submission" date="2018-04" db="EMBL/GenBank/DDBJ databases">
        <title>The genome of golden apple snail Pomacea canaliculata provides insight into stress tolerance and invasive adaptation.</title>
        <authorList>
            <person name="Liu C."/>
            <person name="Liu B."/>
            <person name="Ren Y."/>
            <person name="Zhang Y."/>
            <person name="Wang H."/>
            <person name="Li S."/>
            <person name="Jiang F."/>
            <person name="Yin L."/>
            <person name="Zhang G."/>
            <person name="Qian W."/>
            <person name="Fan W."/>
        </authorList>
    </citation>
    <scope>NUCLEOTIDE SEQUENCE [LARGE SCALE GENOMIC DNA]</scope>
    <source>
        <strain evidence="3">SZHN2017</strain>
        <tissue evidence="3">Muscle</tissue>
    </source>
</reference>
<keyword evidence="2" id="KW-1133">Transmembrane helix</keyword>
<feature type="transmembrane region" description="Helical" evidence="2">
    <location>
        <begin position="126"/>
        <end position="144"/>
    </location>
</feature>
<dbReference type="GO" id="GO:0098943">
    <property type="term" value="P:neurotransmitter receptor transport, postsynaptic endosome to lysosome"/>
    <property type="evidence" value="ECO:0007669"/>
    <property type="project" value="TreeGrafter"/>
</dbReference>
<dbReference type="GO" id="GO:0099590">
    <property type="term" value="P:neurotransmitter receptor internalization"/>
    <property type="evidence" value="ECO:0007669"/>
    <property type="project" value="TreeGrafter"/>
</dbReference>
<feature type="region of interest" description="Disordered" evidence="1">
    <location>
        <begin position="1"/>
        <end position="32"/>
    </location>
</feature>
<dbReference type="Gene3D" id="1.20.140.150">
    <property type="match status" value="1"/>
</dbReference>
<protein>
    <submittedName>
        <fullName evidence="3">Uncharacterized protein</fullName>
    </submittedName>
</protein>
<organism evidence="3 4">
    <name type="scientific">Pomacea canaliculata</name>
    <name type="common">Golden apple snail</name>
    <dbReference type="NCBI Taxonomy" id="400727"/>
    <lineage>
        <taxon>Eukaryota</taxon>
        <taxon>Metazoa</taxon>
        <taxon>Spiralia</taxon>
        <taxon>Lophotrochozoa</taxon>
        <taxon>Mollusca</taxon>
        <taxon>Gastropoda</taxon>
        <taxon>Caenogastropoda</taxon>
        <taxon>Architaenioglossa</taxon>
        <taxon>Ampullarioidea</taxon>
        <taxon>Ampullariidae</taxon>
        <taxon>Pomacea</taxon>
    </lineage>
</organism>
<proteinExistence type="predicted"/>
<keyword evidence="4" id="KW-1185">Reference proteome</keyword>
<dbReference type="GO" id="GO:0051968">
    <property type="term" value="P:positive regulation of synaptic transmission, glutamatergic"/>
    <property type="evidence" value="ECO:0007669"/>
    <property type="project" value="TreeGrafter"/>
</dbReference>
<dbReference type="OrthoDB" id="9990458at2759"/>
<dbReference type="EMBL" id="PZQS01000001">
    <property type="protein sequence ID" value="PVD38736.1"/>
    <property type="molecule type" value="Genomic_DNA"/>
</dbReference>
<feature type="transmembrane region" description="Helical" evidence="2">
    <location>
        <begin position="104"/>
        <end position="120"/>
    </location>
</feature>
<dbReference type="AlphaFoldDB" id="A0A2T7PZ79"/>